<comment type="caution">
    <text evidence="3">The sequence shown here is derived from an EMBL/GenBank/DDBJ whole genome shotgun (WGS) entry which is preliminary data.</text>
</comment>
<accession>A0A812MFI5</accession>
<evidence type="ECO:0008006" key="5">
    <source>
        <dbReference type="Google" id="ProtNLM"/>
    </source>
</evidence>
<evidence type="ECO:0000256" key="2">
    <source>
        <dbReference type="SAM" id="Phobius"/>
    </source>
</evidence>
<protein>
    <recommendedName>
        <fullName evidence="5">Transmembrane protein</fullName>
    </recommendedName>
</protein>
<keyword evidence="2" id="KW-0812">Transmembrane</keyword>
<keyword evidence="2" id="KW-1133">Transmembrane helix</keyword>
<name>A0A812MFI5_9DINO</name>
<keyword evidence="4" id="KW-1185">Reference proteome</keyword>
<feature type="region of interest" description="Disordered" evidence="1">
    <location>
        <begin position="335"/>
        <end position="376"/>
    </location>
</feature>
<feature type="transmembrane region" description="Helical" evidence="2">
    <location>
        <begin position="174"/>
        <end position="192"/>
    </location>
</feature>
<sequence>MSSPSTPAVNGPTLVHVAVQSEATQSEEDPTEFAARYHAARRSNLPEASPMPLTPPTPLFTHNTPVNGFRIPVPTDMSSNSPAVNEGTLISFGVPLEDSAAKRITIRVILLAAATCAVSIVHFILNLLRGNYDSPEGGDSNSGVWSQLSALLIELSIPVSGYMGALYHNRQLTCCYCSCNLFLAVISVMSFARFQIRLLEVNGQCYLETDPSQRSLCLLWQENSFDKWVFLFNILMTSGMACCAFFAGNLLYHKLAQEGEFPDLSTAPVVGEVVQLSAAFTSTSPSQPHGSNNQVRMVTYFAVDSHYRAPAREDLTNKVVFVAISGQPRIGGLASLNPDVASPSALEQGLDPEWTDSGQAKEEGPHQSGRDIEAPN</sequence>
<evidence type="ECO:0000313" key="4">
    <source>
        <dbReference type="Proteomes" id="UP000604046"/>
    </source>
</evidence>
<keyword evidence="2" id="KW-0472">Membrane</keyword>
<evidence type="ECO:0000313" key="3">
    <source>
        <dbReference type="EMBL" id="CAE7261881.1"/>
    </source>
</evidence>
<proteinExistence type="predicted"/>
<dbReference type="OrthoDB" id="413891at2759"/>
<gene>
    <name evidence="3" type="ORF">SNAT2548_LOCUS13721</name>
</gene>
<reference evidence="3" key="1">
    <citation type="submission" date="2021-02" db="EMBL/GenBank/DDBJ databases">
        <authorList>
            <person name="Dougan E. K."/>
            <person name="Rhodes N."/>
            <person name="Thang M."/>
            <person name="Chan C."/>
        </authorList>
    </citation>
    <scope>NUCLEOTIDE SEQUENCE</scope>
</reference>
<feature type="compositionally biased region" description="Basic and acidic residues" evidence="1">
    <location>
        <begin position="359"/>
        <end position="376"/>
    </location>
</feature>
<dbReference type="EMBL" id="CAJNDS010001491">
    <property type="protein sequence ID" value="CAE7261881.1"/>
    <property type="molecule type" value="Genomic_DNA"/>
</dbReference>
<dbReference type="AlphaFoldDB" id="A0A812MFI5"/>
<organism evidence="3 4">
    <name type="scientific">Symbiodinium natans</name>
    <dbReference type="NCBI Taxonomy" id="878477"/>
    <lineage>
        <taxon>Eukaryota</taxon>
        <taxon>Sar</taxon>
        <taxon>Alveolata</taxon>
        <taxon>Dinophyceae</taxon>
        <taxon>Suessiales</taxon>
        <taxon>Symbiodiniaceae</taxon>
        <taxon>Symbiodinium</taxon>
    </lineage>
</organism>
<feature type="transmembrane region" description="Helical" evidence="2">
    <location>
        <begin position="108"/>
        <end position="128"/>
    </location>
</feature>
<feature type="transmembrane region" description="Helical" evidence="2">
    <location>
        <begin position="148"/>
        <end position="167"/>
    </location>
</feature>
<evidence type="ECO:0000256" key="1">
    <source>
        <dbReference type="SAM" id="MobiDB-lite"/>
    </source>
</evidence>
<dbReference type="Proteomes" id="UP000604046">
    <property type="component" value="Unassembled WGS sequence"/>
</dbReference>
<feature type="transmembrane region" description="Helical" evidence="2">
    <location>
        <begin position="228"/>
        <end position="252"/>
    </location>
</feature>